<evidence type="ECO:0000313" key="1">
    <source>
        <dbReference type="EMBL" id="KMP02863.1"/>
    </source>
</evidence>
<reference evidence="2" key="1">
    <citation type="journal article" date="2010" name="Genome Res.">
        <title>Population genomic sequencing of Coccidioides fungi reveals recent hybridization and transposon control.</title>
        <authorList>
            <person name="Neafsey D.E."/>
            <person name="Barker B.M."/>
            <person name="Sharpton T.J."/>
            <person name="Stajich J.E."/>
            <person name="Park D.J."/>
            <person name="Whiston E."/>
            <person name="Hung C.-Y."/>
            <person name="McMahan C."/>
            <person name="White J."/>
            <person name="Sykes S."/>
            <person name="Heiman D."/>
            <person name="Young S."/>
            <person name="Zeng Q."/>
            <person name="Abouelleil A."/>
            <person name="Aftuck L."/>
            <person name="Bessette D."/>
            <person name="Brown A."/>
            <person name="FitzGerald M."/>
            <person name="Lui A."/>
            <person name="Macdonald J.P."/>
            <person name="Priest M."/>
            <person name="Orbach M.J."/>
            <person name="Galgiani J.N."/>
            <person name="Kirkland T.N."/>
            <person name="Cole G.T."/>
            <person name="Birren B.W."/>
            <person name="Henn M.R."/>
            <person name="Taylor J.W."/>
            <person name="Rounsley S.D."/>
        </authorList>
    </citation>
    <scope>NUCLEOTIDE SEQUENCE [LARGE SCALE GENOMIC DNA]</scope>
    <source>
        <strain evidence="2">RMSCC 2394</strain>
    </source>
</reference>
<dbReference type="EMBL" id="DS028094">
    <property type="protein sequence ID" value="KMP02863.1"/>
    <property type="molecule type" value="Genomic_DNA"/>
</dbReference>
<dbReference type="AlphaFoldDB" id="A0A0J6Y845"/>
<evidence type="ECO:0000313" key="2">
    <source>
        <dbReference type="Proteomes" id="UP000054565"/>
    </source>
</evidence>
<sequence>MSTKETRDACAVVTVVLLVGPLLLQPKFLGESYTGRGNSARFESAYKVETTARYFGRTMDMLQQHGREPGTEKGLRCRRSRALHIVTMQQTNDGPWLRASTPMLPTAKAKVDSSTPVKAPHSGHVRSYLTTVNSHQEVIGKAGSQLSIEADPTPLLRPI</sequence>
<accession>A0A0J6Y845</accession>
<proteinExistence type="predicted"/>
<protein>
    <submittedName>
        <fullName evidence="1">Uncharacterized protein</fullName>
    </submittedName>
</protein>
<dbReference type="Proteomes" id="UP000054565">
    <property type="component" value="Unassembled WGS sequence"/>
</dbReference>
<name>A0A0J6Y845_COCIT</name>
<organism evidence="1 2">
    <name type="scientific">Coccidioides immitis RMSCC 2394</name>
    <dbReference type="NCBI Taxonomy" id="404692"/>
    <lineage>
        <taxon>Eukaryota</taxon>
        <taxon>Fungi</taxon>
        <taxon>Dikarya</taxon>
        <taxon>Ascomycota</taxon>
        <taxon>Pezizomycotina</taxon>
        <taxon>Eurotiomycetes</taxon>
        <taxon>Eurotiomycetidae</taxon>
        <taxon>Onygenales</taxon>
        <taxon>Onygenaceae</taxon>
        <taxon>Coccidioides</taxon>
    </lineage>
</organism>
<gene>
    <name evidence="1" type="ORF">CIRG_02555</name>
</gene>